<reference evidence="1" key="1">
    <citation type="submission" date="2023-01" db="EMBL/GenBank/DDBJ databases">
        <title>Sulfurovum sp. XTW-4 genome assembly.</title>
        <authorList>
            <person name="Wang J."/>
        </authorList>
    </citation>
    <scope>NUCLEOTIDE SEQUENCE</scope>
    <source>
        <strain evidence="1">XTW-4</strain>
    </source>
</reference>
<sequence>MADFFQNGLITTLQNLSNRTLEEMEAELEKFSQRHNMVLLLPALYSEFETPAMKQILKELKGVKYLYKIILGLDRATKEEFENVKMIMATLDVRVDVLWNDGPNVQKLYHEFNDLGFNSIKIKGKGRNVWTMLGYALADKNAFAFALHDCDIVNYSREVPARLFYPIIHPALDFEFNKGYYSRVTDKLHGRVTRLFYTPLIKALKNTYGESAYLNYMDSFRYALSGEFAFTRTLARGIRISPTWGLEVSTLSEVYDKTSVRRICQTEIMDSYEHKHQELRGENPAQELEGGVAKMAIDIAQTIFRVMTQSGVTFSKESLTTLRSSFFHESRKAISRYDAVAKFNALNFDRKKEIDAVETFDTALKEACESFLADPLGVPSLSAWTSIRSVCPEISERFKATVNKDNASC</sequence>
<gene>
    <name evidence="1" type="ORF">PF327_03380</name>
</gene>
<dbReference type="InterPro" id="IPR029044">
    <property type="entry name" value="Nucleotide-diphossugar_trans"/>
</dbReference>
<dbReference type="Gene3D" id="3.90.550.10">
    <property type="entry name" value="Spore Coat Polysaccharide Biosynthesis Protein SpsA, Chain A"/>
    <property type="match status" value="1"/>
</dbReference>
<organism evidence="1 2">
    <name type="scientific">Sulfurovum xiamenensis</name>
    <dbReference type="NCBI Taxonomy" id="3019066"/>
    <lineage>
        <taxon>Bacteria</taxon>
        <taxon>Pseudomonadati</taxon>
        <taxon>Campylobacterota</taxon>
        <taxon>Epsilonproteobacteria</taxon>
        <taxon>Campylobacterales</taxon>
        <taxon>Sulfurovaceae</taxon>
        <taxon>Sulfurovum</taxon>
    </lineage>
</organism>
<keyword evidence="1" id="KW-0808">Transferase</keyword>
<comment type="caution">
    <text evidence="1">The sequence shown here is derived from an EMBL/GenBank/DDBJ whole genome shotgun (WGS) entry which is preliminary data.</text>
</comment>
<evidence type="ECO:0000313" key="2">
    <source>
        <dbReference type="Proteomes" id="UP001169066"/>
    </source>
</evidence>
<evidence type="ECO:0000313" key="1">
    <source>
        <dbReference type="EMBL" id="MDM5263227.1"/>
    </source>
</evidence>
<dbReference type="SUPFAM" id="SSF53448">
    <property type="entry name" value="Nucleotide-diphospho-sugar transferases"/>
    <property type="match status" value="1"/>
</dbReference>
<dbReference type="RefSeq" id="WP_289401339.1">
    <property type="nucleotide sequence ID" value="NZ_JAQIBC010000002.1"/>
</dbReference>
<dbReference type="GO" id="GO:0016740">
    <property type="term" value="F:transferase activity"/>
    <property type="evidence" value="ECO:0007669"/>
    <property type="project" value="UniProtKB-KW"/>
</dbReference>
<dbReference type="Proteomes" id="UP001169066">
    <property type="component" value="Unassembled WGS sequence"/>
</dbReference>
<proteinExistence type="predicted"/>
<keyword evidence="2" id="KW-1185">Reference proteome</keyword>
<name>A0ABT7QR10_9BACT</name>
<protein>
    <submittedName>
        <fullName evidence="1">Glycosyl transferase</fullName>
    </submittedName>
</protein>
<accession>A0ABT7QR10</accession>
<dbReference type="EMBL" id="JAQIBC010000002">
    <property type="protein sequence ID" value="MDM5263227.1"/>
    <property type="molecule type" value="Genomic_DNA"/>
</dbReference>